<evidence type="ECO:0000256" key="4">
    <source>
        <dbReference type="SAM" id="Phobius"/>
    </source>
</evidence>
<keyword evidence="4" id="KW-0472">Membrane</keyword>
<evidence type="ECO:0000256" key="1">
    <source>
        <dbReference type="ARBA" id="ARBA00023224"/>
    </source>
</evidence>
<dbReference type="InterPro" id="IPR003660">
    <property type="entry name" value="HAMP_dom"/>
</dbReference>
<feature type="transmembrane region" description="Helical" evidence="4">
    <location>
        <begin position="198"/>
        <end position="222"/>
    </location>
</feature>
<dbReference type="CDD" id="cd06225">
    <property type="entry name" value="HAMP"/>
    <property type="match status" value="1"/>
</dbReference>
<dbReference type="Gene3D" id="6.10.340.10">
    <property type="match status" value="1"/>
</dbReference>
<keyword evidence="1 3" id="KW-0807">Transducer</keyword>
<keyword evidence="4" id="KW-1133">Transmembrane helix</keyword>
<dbReference type="SMART" id="SM00283">
    <property type="entry name" value="MA"/>
    <property type="match status" value="1"/>
</dbReference>
<dbReference type="GO" id="GO:0007165">
    <property type="term" value="P:signal transduction"/>
    <property type="evidence" value="ECO:0007669"/>
    <property type="project" value="UniProtKB-KW"/>
</dbReference>
<dbReference type="SUPFAM" id="SSF58104">
    <property type="entry name" value="Methyl-accepting chemotaxis protein (MCP) signaling domain"/>
    <property type="match status" value="1"/>
</dbReference>
<dbReference type="Gene3D" id="3.30.450.20">
    <property type="entry name" value="PAS domain"/>
    <property type="match status" value="1"/>
</dbReference>
<feature type="transmembrane region" description="Helical" evidence="4">
    <location>
        <begin position="20"/>
        <end position="39"/>
    </location>
</feature>
<dbReference type="GO" id="GO:0016020">
    <property type="term" value="C:membrane"/>
    <property type="evidence" value="ECO:0007669"/>
    <property type="project" value="InterPro"/>
</dbReference>
<protein>
    <submittedName>
        <fullName evidence="7">Methyl-accepting chemotaxis protein</fullName>
    </submittedName>
</protein>
<proteinExistence type="inferred from homology"/>
<evidence type="ECO:0000256" key="2">
    <source>
        <dbReference type="ARBA" id="ARBA00029447"/>
    </source>
</evidence>
<dbReference type="InterPro" id="IPR004089">
    <property type="entry name" value="MCPsignal_dom"/>
</dbReference>
<dbReference type="PROSITE" id="PS50111">
    <property type="entry name" value="CHEMOTAXIS_TRANSDUC_2"/>
    <property type="match status" value="1"/>
</dbReference>
<keyword evidence="4" id="KW-0812">Transmembrane</keyword>
<dbReference type="Proteomes" id="UP000185678">
    <property type="component" value="Unassembled WGS sequence"/>
</dbReference>
<name>A0A1N7NU28_9PROT</name>
<dbReference type="SMART" id="SM00304">
    <property type="entry name" value="HAMP"/>
    <property type="match status" value="1"/>
</dbReference>
<evidence type="ECO:0000313" key="8">
    <source>
        <dbReference type="Proteomes" id="UP000185678"/>
    </source>
</evidence>
<feature type="domain" description="HAMP" evidence="6">
    <location>
        <begin position="219"/>
        <end position="272"/>
    </location>
</feature>
<evidence type="ECO:0000256" key="3">
    <source>
        <dbReference type="PROSITE-ProRule" id="PRU00284"/>
    </source>
</evidence>
<comment type="similarity">
    <text evidence="2">Belongs to the methyl-accepting chemotaxis (MCP) protein family.</text>
</comment>
<keyword evidence="8" id="KW-1185">Reference proteome</keyword>
<reference evidence="7 8" key="1">
    <citation type="submission" date="2017-01" db="EMBL/GenBank/DDBJ databases">
        <authorList>
            <person name="Mah S.A."/>
            <person name="Swanson W.J."/>
            <person name="Moy G.W."/>
            <person name="Vacquier V.D."/>
        </authorList>
    </citation>
    <scope>NUCLEOTIDE SEQUENCE [LARGE SCALE GENOMIC DNA]</scope>
    <source>
        <strain evidence="7 8">DSM 11589</strain>
    </source>
</reference>
<sequence>MSCLIHLGVLMRFTIKVKLALVAVIVAVAMGALAVGALYTNHTLSDALNERGQRDAEAQIFADMNLVINDIQLAAMDTLVDADEKVIHPDRMKIMVDGADFLGKNVDKLQARATTPEEVELAKTFAAKVETYTAIATTRLPSAIRRGNQMVLGVIDDDMDKVSGELSEILDTFRQKVIADREKSAQFTLDTLSAASTAVSIIAGGSLLVVVVTLGLISLSIIRPVNALSQAMRALANKEQNVSIPATGKRDEIGDMARSAATLKESVDEAFRLKQMVDVQPARVMLCEPDGLTITYANNAAKEILQRFGDRLGCAAEDVIGRPVMSFHKNGDFVRKILGDPSKLPYKGKFTMAGITIENYVSPIYDARGDYLGPMLNWDDVTKYVAMADDFEKQVRVIARNVKDAAQSLEDAAQEMTQSSVDTVQRTDAAAQAAGMANASVQTVASAAEELSASIEEIARNVAQASVITQQAVGQAERTSNNIQGLEQASHRIGEVVNLITDIANQTNLLALNATIEAARAGDAGKGFAVVANEVKNLASQTARATGEISSQISEIQQATAVAVEDIAAITTVIAEISTISETIAQTVEQQGAATREISHSVQQAAEGTMEVTADMEQMSSSVSRVKHVSEGVLGSASELTRQAEALGGEVDRFLDVIRNT</sequence>
<dbReference type="STRING" id="80876.SAMN05421779_105364"/>
<dbReference type="OrthoDB" id="369026at2"/>
<dbReference type="PROSITE" id="PS50885">
    <property type="entry name" value="HAMP"/>
    <property type="match status" value="1"/>
</dbReference>
<dbReference type="PANTHER" id="PTHR32089">
    <property type="entry name" value="METHYL-ACCEPTING CHEMOTAXIS PROTEIN MCPB"/>
    <property type="match status" value="1"/>
</dbReference>
<evidence type="ECO:0000259" key="5">
    <source>
        <dbReference type="PROSITE" id="PS50111"/>
    </source>
</evidence>
<dbReference type="EMBL" id="FTOA01000005">
    <property type="protein sequence ID" value="SIT01802.1"/>
    <property type="molecule type" value="Genomic_DNA"/>
</dbReference>
<evidence type="ECO:0000259" key="6">
    <source>
        <dbReference type="PROSITE" id="PS50885"/>
    </source>
</evidence>
<dbReference type="Gene3D" id="1.10.287.950">
    <property type="entry name" value="Methyl-accepting chemotaxis protein"/>
    <property type="match status" value="1"/>
</dbReference>
<feature type="domain" description="Methyl-accepting transducer" evidence="5">
    <location>
        <begin position="398"/>
        <end position="627"/>
    </location>
</feature>
<dbReference type="Pfam" id="PF00672">
    <property type="entry name" value="HAMP"/>
    <property type="match status" value="1"/>
</dbReference>
<dbReference type="Pfam" id="PF00015">
    <property type="entry name" value="MCPsignal"/>
    <property type="match status" value="1"/>
</dbReference>
<organism evidence="7 8">
    <name type="scientific">Insolitispirillum peregrinum</name>
    <dbReference type="NCBI Taxonomy" id="80876"/>
    <lineage>
        <taxon>Bacteria</taxon>
        <taxon>Pseudomonadati</taxon>
        <taxon>Pseudomonadota</taxon>
        <taxon>Alphaproteobacteria</taxon>
        <taxon>Rhodospirillales</taxon>
        <taxon>Novispirillaceae</taxon>
        <taxon>Insolitispirillum</taxon>
    </lineage>
</organism>
<dbReference type="PANTHER" id="PTHR32089:SF112">
    <property type="entry name" value="LYSOZYME-LIKE PROTEIN-RELATED"/>
    <property type="match status" value="1"/>
</dbReference>
<evidence type="ECO:0000313" key="7">
    <source>
        <dbReference type="EMBL" id="SIT01802.1"/>
    </source>
</evidence>
<dbReference type="AlphaFoldDB" id="A0A1N7NU28"/>
<dbReference type="RefSeq" id="WP_076401255.1">
    <property type="nucleotide sequence ID" value="NZ_FTOA01000005.1"/>
</dbReference>
<accession>A0A1N7NU28</accession>
<gene>
    <name evidence="7" type="ORF">SAMN05421779_105364</name>
</gene>